<proteinExistence type="inferred from homology"/>
<dbReference type="EMBL" id="CAXITT010000076">
    <property type="protein sequence ID" value="CAL1530845.1"/>
    <property type="molecule type" value="Genomic_DNA"/>
</dbReference>
<dbReference type="InterPro" id="IPR000182">
    <property type="entry name" value="GNAT_dom"/>
</dbReference>
<dbReference type="PANTHER" id="PTHR13256:SF16">
    <property type="entry name" value="ALPHA_BETA-TUBULIN-N-ACETYLTRANSFERASE 9"/>
    <property type="match status" value="1"/>
</dbReference>
<dbReference type="GO" id="GO:0008080">
    <property type="term" value="F:N-acetyltransferase activity"/>
    <property type="evidence" value="ECO:0007669"/>
    <property type="project" value="InterPro"/>
</dbReference>
<keyword evidence="7" id="KW-1185">Reference proteome</keyword>
<evidence type="ECO:0000256" key="3">
    <source>
        <dbReference type="ARBA" id="ARBA00023315"/>
    </source>
</evidence>
<keyword evidence="2" id="KW-0808">Transferase</keyword>
<dbReference type="Proteomes" id="UP001497497">
    <property type="component" value="Unassembled WGS sequence"/>
</dbReference>
<reference evidence="6 7" key="1">
    <citation type="submission" date="2024-04" db="EMBL/GenBank/DDBJ databases">
        <authorList>
            <consortium name="Genoscope - CEA"/>
            <person name="William W."/>
        </authorList>
    </citation>
    <scope>NUCLEOTIDE SEQUENCE [LARGE SCALE GENOMIC DNA]</scope>
</reference>
<evidence type="ECO:0000313" key="7">
    <source>
        <dbReference type="Proteomes" id="UP001497497"/>
    </source>
</evidence>
<protein>
    <recommendedName>
        <fullName evidence="4">N-acetyltransferase 9-like protein</fullName>
    </recommendedName>
</protein>
<dbReference type="SUPFAM" id="SSF55729">
    <property type="entry name" value="Acyl-CoA N-acyltransferases (Nat)"/>
    <property type="match status" value="1"/>
</dbReference>
<dbReference type="Pfam" id="PF13302">
    <property type="entry name" value="Acetyltransf_3"/>
    <property type="match status" value="1"/>
</dbReference>
<dbReference type="InterPro" id="IPR039135">
    <property type="entry name" value="NAT9-like"/>
</dbReference>
<evidence type="ECO:0000256" key="2">
    <source>
        <dbReference type="ARBA" id="ARBA00022679"/>
    </source>
</evidence>
<comment type="similarity">
    <text evidence="1">Belongs to the acetyltransferase family. GNAT subfamily.</text>
</comment>
<dbReference type="PROSITE" id="PS51186">
    <property type="entry name" value="GNAT"/>
    <property type="match status" value="1"/>
</dbReference>
<comment type="caution">
    <text evidence="6">The sequence shown here is derived from an EMBL/GenBank/DDBJ whole genome shotgun (WGS) entry which is preliminary data.</text>
</comment>
<evidence type="ECO:0000313" key="6">
    <source>
        <dbReference type="EMBL" id="CAL1530845.1"/>
    </source>
</evidence>
<sequence>MRENKSIRLFGSKVLLVPYESFHVEKYHNWMESAELRELTASERLTLEQEYEMQKKWREDCDKCTFIVLDRHKYENWSSTDDSHNKEISAMVGDVNIFYPPDSHDRSEGEVEIMIAEPSARGRGLGKEALCTLMKFAQETLHTTTFTSKIGFENNASIHLFQILGFQEVSRSDVFKEITLTLDASDPEIFLPYTKNYSVEIKK</sequence>
<name>A0AAV2HC03_LYMST</name>
<feature type="domain" description="N-acetyltransferase" evidence="5">
    <location>
        <begin position="34"/>
        <end position="198"/>
    </location>
</feature>
<evidence type="ECO:0000256" key="4">
    <source>
        <dbReference type="ARBA" id="ARBA00069551"/>
    </source>
</evidence>
<dbReference type="FunFam" id="3.40.630.30:FF:000248">
    <property type="entry name" value="N-acetyltransferase 9-like protein"/>
    <property type="match status" value="1"/>
</dbReference>
<evidence type="ECO:0000256" key="1">
    <source>
        <dbReference type="ARBA" id="ARBA00009342"/>
    </source>
</evidence>
<evidence type="ECO:0000259" key="5">
    <source>
        <dbReference type="PROSITE" id="PS51186"/>
    </source>
</evidence>
<dbReference type="Gene3D" id="3.40.630.30">
    <property type="match status" value="1"/>
</dbReference>
<gene>
    <name evidence="6" type="ORF">GSLYS_00004970001</name>
</gene>
<accession>A0AAV2HC03</accession>
<dbReference type="PANTHER" id="PTHR13256">
    <property type="entry name" value="N-ACETYLTRANSFERASE 9"/>
    <property type="match status" value="1"/>
</dbReference>
<dbReference type="InterPro" id="IPR016181">
    <property type="entry name" value="Acyl_CoA_acyltransferase"/>
</dbReference>
<dbReference type="AlphaFoldDB" id="A0AAV2HC03"/>
<organism evidence="6 7">
    <name type="scientific">Lymnaea stagnalis</name>
    <name type="common">Great pond snail</name>
    <name type="synonym">Helix stagnalis</name>
    <dbReference type="NCBI Taxonomy" id="6523"/>
    <lineage>
        <taxon>Eukaryota</taxon>
        <taxon>Metazoa</taxon>
        <taxon>Spiralia</taxon>
        <taxon>Lophotrochozoa</taxon>
        <taxon>Mollusca</taxon>
        <taxon>Gastropoda</taxon>
        <taxon>Heterobranchia</taxon>
        <taxon>Euthyneura</taxon>
        <taxon>Panpulmonata</taxon>
        <taxon>Hygrophila</taxon>
        <taxon>Lymnaeoidea</taxon>
        <taxon>Lymnaeidae</taxon>
        <taxon>Lymnaea</taxon>
    </lineage>
</organism>
<keyword evidence="3" id="KW-0012">Acyltransferase</keyword>